<sequence>MQTKPVTVAACLASKLKMDNLPFEIYVKIFCFLDYHHLAVAQQVCRRWKFVASNNALWSKLFKERWGGDHAAFYAPMGSKSWKDVYEVQDRCDRIGVGLKIIREGSDYYLVHQGEIQQHLGSRKDQEKVTAHSCHSEIDFTREGSLAEERSSRGILDKILFFIGDLEVASAEAKRRRVI</sequence>
<comment type="caution">
    <text evidence="3">The sequence shown here is derived from an EMBL/GenBank/DDBJ whole genome shotgun (WGS) entry which is preliminary data.</text>
</comment>
<evidence type="ECO:0000256" key="1">
    <source>
        <dbReference type="RuleBase" id="RU369085"/>
    </source>
</evidence>
<dbReference type="PROSITE" id="PS50181">
    <property type="entry name" value="FBOX"/>
    <property type="match status" value="1"/>
</dbReference>
<comment type="subunit">
    <text evidence="1">Component of the SCF-type E3 ligase complex.</text>
</comment>
<dbReference type="Gene3D" id="1.20.1280.50">
    <property type="match status" value="1"/>
</dbReference>
<comment type="pathway">
    <text evidence="1">Protein modification; protein ubiquitination.</text>
</comment>
<dbReference type="GO" id="GO:0005634">
    <property type="term" value="C:nucleus"/>
    <property type="evidence" value="ECO:0007669"/>
    <property type="project" value="UniProtKB-SubCell"/>
</dbReference>
<accession>A0ABD1MUT8</accession>
<dbReference type="InterPro" id="IPR001810">
    <property type="entry name" value="F-box_dom"/>
</dbReference>
<gene>
    <name evidence="3" type="ORF">Fmac_007522</name>
</gene>
<proteinExistence type="predicted"/>
<dbReference type="GO" id="GO:0031146">
    <property type="term" value="P:SCF-dependent proteasomal ubiquitin-dependent protein catabolic process"/>
    <property type="evidence" value="ECO:0007669"/>
    <property type="project" value="UniProtKB-UniRule"/>
</dbReference>
<name>A0ABD1MUT8_9FABA</name>
<keyword evidence="1" id="KW-0539">Nucleus</keyword>
<dbReference type="InterPro" id="IPR036047">
    <property type="entry name" value="F-box-like_dom_sf"/>
</dbReference>
<keyword evidence="4" id="KW-1185">Reference proteome</keyword>
<protein>
    <recommendedName>
        <fullName evidence="1">F-box protein</fullName>
    </recommendedName>
</protein>
<evidence type="ECO:0000313" key="4">
    <source>
        <dbReference type="Proteomes" id="UP001603857"/>
    </source>
</evidence>
<reference evidence="3 4" key="1">
    <citation type="submission" date="2024-08" db="EMBL/GenBank/DDBJ databases">
        <title>Insights into the chromosomal genome structure of Flemingia macrophylla.</title>
        <authorList>
            <person name="Ding Y."/>
            <person name="Zhao Y."/>
            <person name="Bi W."/>
            <person name="Wu M."/>
            <person name="Zhao G."/>
            <person name="Gong Y."/>
            <person name="Li W."/>
            <person name="Zhang P."/>
        </authorList>
    </citation>
    <scope>NUCLEOTIDE SEQUENCE [LARGE SCALE GENOMIC DNA]</scope>
    <source>
        <strain evidence="3">DYQJB</strain>
        <tissue evidence="3">Leaf</tissue>
    </source>
</reference>
<evidence type="ECO:0000313" key="3">
    <source>
        <dbReference type="EMBL" id="KAL2339582.1"/>
    </source>
</evidence>
<feature type="domain" description="F-box" evidence="2">
    <location>
        <begin position="15"/>
        <end position="61"/>
    </location>
</feature>
<dbReference type="SMART" id="SM00256">
    <property type="entry name" value="FBOX"/>
    <property type="match status" value="1"/>
</dbReference>
<dbReference type="Pfam" id="PF12937">
    <property type="entry name" value="F-box-like"/>
    <property type="match status" value="1"/>
</dbReference>
<evidence type="ECO:0000259" key="2">
    <source>
        <dbReference type="PROSITE" id="PS50181"/>
    </source>
</evidence>
<dbReference type="AlphaFoldDB" id="A0ABD1MUT8"/>
<dbReference type="GO" id="GO:0016567">
    <property type="term" value="P:protein ubiquitination"/>
    <property type="evidence" value="ECO:0007669"/>
    <property type="project" value="UniProtKB-UniRule"/>
</dbReference>
<keyword evidence="1" id="KW-0833">Ubl conjugation pathway</keyword>
<dbReference type="GO" id="GO:0019005">
    <property type="term" value="C:SCF ubiquitin ligase complex"/>
    <property type="evidence" value="ECO:0007669"/>
    <property type="project" value="UniProtKB-UniRule"/>
</dbReference>
<dbReference type="PANTHER" id="PTHR12874:SF26">
    <property type="entry name" value="F-BOX PROTEIN"/>
    <property type="match status" value="1"/>
</dbReference>
<comment type="subcellular location">
    <subcellularLocation>
        <location evidence="1">Nucleus</location>
    </subcellularLocation>
</comment>
<dbReference type="Proteomes" id="UP001603857">
    <property type="component" value="Unassembled WGS sequence"/>
</dbReference>
<dbReference type="EMBL" id="JBGMDY010000003">
    <property type="protein sequence ID" value="KAL2339582.1"/>
    <property type="molecule type" value="Genomic_DNA"/>
</dbReference>
<organism evidence="3 4">
    <name type="scientific">Flemingia macrophylla</name>
    <dbReference type="NCBI Taxonomy" id="520843"/>
    <lineage>
        <taxon>Eukaryota</taxon>
        <taxon>Viridiplantae</taxon>
        <taxon>Streptophyta</taxon>
        <taxon>Embryophyta</taxon>
        <taxon>Tracheophyta</taxon>
        <taxon>Spermatophyta</taxon>
        <taxon>Magnoliopsida</taxon>
        <taxon>eudicotyledons</taxon>
        <taxon>Gunneridae</taxon>
        <taxon>Pentapetalae</taxon>
        <taxon>rosids</taxon>
        <taxon>fabids</taxon>
        <taxon>Fabales</taxon>
        <taxon>Fabaceae</taxon>
        <taxon>Papilionoideae</taxon>
        <taxon>50 kb inversion clade</taxon>
        <taxon>NPAAA clade</taxon>
        <taxon>indigoferoid/millettioid clade</taxon>
        <taxon>Phaseoleae</taxon>
        <taxon>Flemingia</taxon>
    </lineage>
</organism>
<comment type="function">
    <text evidence="1">Acts as a component of a SCF E3 ubiquitin ligase complexes.</text>
</comment>
<dbReference type="SUPFAM" id="SSF81383">
    <property type="entry name" value="F-box domain"/>
    <property type="match status" value="1"/>
</dbReference>
<dbReference type="PANTHER" id="PTHR12874">
    <property type="entry name" value="F-BOX ONLY PROTEIN 48-RELATED"/>
    <property type="match status" value="1"/>
</dbReference>